<protein>
    <submittedName>
        <fullName evidence="1">Uncharacterized protein</fullName>
    </submittedName>
</protein>
<organism evidence="1 2">
    <name type="scientific">Rubroshorea leprosula</name>
    <dbReference type="NCBI Taxonomy" id="152421"/>
    <lineage>
        <taxon>Eukaryota</taxon>
        <taxon>Viridiplantae</taxon>
        <taxon>Streptophyta</taxon>
        <taxon>Embryophyta</taxon>
        <taxon>Tracheophyta</taxon>
        <taxon>Spermatophyta</taxon>
        <taxon>Magnoliopsida</taxon>
        <taxon>eudicotyledons</taxon>
        <taxon>Gunneridae</taxon>
        <taxon>Pentapetalae</taxon>
        <taxon>rosids</taxon>
        <taxon>malvids</taxon>
        <taxon>Malvales</taxon>
        <taxon>Dipterocarpaceae</taxon>
        <taxon>Rubroshorea</taxon>
    </lineage>
</organism>
<reference evidence="1 2" key="1">
    <citation type="journal article" date="2021" name="Commun. Biol.">
        <title>The genome of Shorea leprosula (Dipterocarpaceae) highlights the ecological relevance of drought in aseasonal tropical rainforests.</title>
        <authorList>
            <person name="Ng K.K.S."/>
            <person name="Kobayashi M.J."/>
            <person name="Fawcett J.A."/>
            <person name="Hatakeyama M."/>
            <person name="Paape T."/>
            <person name="Ng C.H."/>
            <person name="Ang C.C."/>
            <person name="Tnah L.H."/>
            <person name="Lee C.T."/>
            <person name="Nishiyama T."/>
            <person name="Sese J."/>
            <person name="O'Brien M.J."/>
            <person name="Copetti D."/>
            <person name="Mohd Noor M.I."/>
            <person name="Ong R.C."/>
            <person name="Putra M."/>
            <person name="Sireger I.Z."/>
            <person name="Indrioko S."/>
            <person name="Kosugi Y."/>
            <person name="Izuno A."/>
            <person name="Isagi Y."/>
            <person name="Lee S.L."/>
            <person name="Shimizu K.K."/>
        </authorList>
    </citation>
    <scope>NUCLEOTIDE SEQUENCE [LARGE SCALE GENOMIC DNA]</scope>
    <source>
        <strain evidence="1">214</strain>
    </source>
</reference>
<evidence type="ECO:0000313" key="1">
    <source>
        <dbReference type="EMBL" id="GKV24770.1"/>
    </source>
</evidence>
<sequence>MEIVMGSVVDENFLAMSYSIVNANKYLNTGPLVEYVQVIVAKAITGSLKDQAKTSTRVGISPVAK</sequence>
<proteinExistence type="predicted"/>
<dbReference type="EMBL" id="BPVZ01000066">
    <property type="protein sequence ID" value="GKV24770.1"/>
    <property type="molecule type" value="Genomic_DNA"/>
</dbReference>
<gene>
    <name evidence="1" type="ORF">SLEP1_g34339</name>
</gene>
<dbReference type="AlphaFoldDB" id="A0AAV5KJR0"/>
<comment type="caution">
    <text evidence="1">The sequence shown here is derived from an EMBL/GenBank/DDBJ whole genome shotgun (WGS) entry which is preliminary data.</text>
</comment>
<keyword evidence="2" id="KW-1185">Reference proteome</keyword>
<accession>A0AAV5KJR0</accession>
<evidence type="ECO:0000313" key="2">
    <source>
        <dbReference type="Proteomes" id="UP001054252"/>
    </source>
</evidence>
<name>A0AAV5KJR0_9ROSI</name>
<dbReference type="Proteomes" id="UP001054252">
    <property type="component" value="Unassembled WGS sequence"/>
</dbReference>